<dbReference type="Proteomes" id="UP000262583">
    <property type="component" value="Chromosome"/>
</dbReference>
<protein>
    <submittedName>
        <fullName evidence="2">Uncharacterized protein</fullName>
    </submittedName>
</protein>
<dbReference type="EMBL" id="CP030759">
    <property type="protein sequence ID" value="AXA35108.1"/>
    <property type="molecule type" value="Genomic_DNA"/>
</dbReference>
<organism evidence="2 3">
    <name type="scientific">Sumerlaea chitinivorans</name>
    <dbReference type="NCBI Taxonomy" id="2250252"/>
    <lineage>
        <taxon>Bacteria</taxon>
        <taxon>Candidatus Sumerlaeota</taxon>
        <taxon>Candidatus Sumerlaeia</taxon>
        <taxon>Candidatus Sumerlaeales</taxon>
        <taxon>Candidatus Sumerlaeaceae</taxon>
        <taxon>Candidatus Sumerlaea</taxon>
    </lineage>
</organism>
<accession>A0A2Z4Y2N5</accession>
<evidence type="ECO:0000313" key="3">
    <source>
        <dbReference type="Proteomes" id="UP000262583"/>
    </source>
</evidence>
<evidence type="ECO:0000313" key="2">
    <source>
        <dbReference type="EMBL" id="AXA35108.1"/>
    </source>
</evidence>
<dbReference type="KEGG" id="schv:BRCON_0331"/>
<keyword evidence="1" id="KW-0732">Signal</keyword>
<evidence type="ECO:0000256" key="1">
    <source>
        <dbReference type="SAM" id="SignalP"/>
    </source>
</evidence>
<feature type="signal peptide" evidence="1">
    <location>
        <begin position="1"/>
        <end position="26"/>
    </location>
</feature>
<reference evidence="2 3" key="1">
    <citation type="submission" date="2018-05" db="EMBL/GenBank/DDBJ databases">
        <title>A metagenomic window into the 2 km-deep terrestrial subsurface aquifer revealed taxonomically and functionally diverse microbial community comprising novel uncultured bacterial lineages.</title>
        <authorList>
            <person name="Kadnikov V.V."/>
            <person name="Mardanov A.V."/>
            <person name="Beletsky A.V."/>
            <person name="Banks D."/>
            <person name="Pimenov N.V."/>
            <person name="Frank Y.A."/>
            <person name="Karnachuk O.V."/>
            <person name="Ravin N.V."/>
        </authorList>
    </citation>
    <scope>NUCLEOTIDE SEQUENCE [LARGE SCALE GENOMIC DNA]</scope>
    <source>
        <strain evidence="2">BY</strain>
    </source>
</reference>
<feature type="chain" id="PRO_5016233403" evidence="1">
    <location>
        <begin position="27"/>
        <end position="96"/>
    </location>
</feature>
<dbReference type="AlphaFoldDB" id="A0A2Z4Y2N5"/>
<proteinExistence type="predicted"/>
<gene>
    <name evidence="2" type="ORF">BRCON_0331</name>
</gene>
<sequence>MKSSHILVAGMVIAASLAISPRPALAETYDCDSSDHPARYVIYPVHAVGKAIETFVTRPIHWVVSRPKLRYIFGHTSNPKTEDYMGDFELYQRYQY</sequence>
<name>A0A2Z4Y2N5_SUMC1</name>